<dbReference type="Proteomes" id="UP000287394">
    <property type="component" value="Chromosome"/>
</dbReference>
<dbReference type="KEGG" id="ccot:CCAX7_61980"/>
<evidence type="ECO:0000313" key="2">
    <source>
        <dbReference type="EMBL" id="BDI34147.1"/>
    </source>
</evidence>
<gene>
    <name evidence="2" type="ORF">CCAX7_61980</name>
</gene>
<dbReference type="RefSeq" id="WP_125206008.1">
    <property type="nucleotide sequence ID" value="NZ_AP025739.1"/>
</dbReference>
<name>A0A402CWH2_9BACT</name>
<organism evidence="2 3">
    <name type="scientific">Capsulimonas corticalis</name>
    <dbReference type="NCBI Taxonomy" id="2219043"/>
    <lineage>
        <taxon>Bacteria</taxon>
        <taxon>Bacillati</taxon>
        <taxon>Armatimonadota</taxon>
        <taxon>Armatimonadia</taxon>
        <taxon>Capsulimonadales</taxon>
        <taxon>Capsulimonadaceae</taxon>
        <taxon>Capsulimonas</taxon>
    </lineage>
</organism>
<evidence type="ECO:0000256" key="1">
    <source>
        <dbReference type="SAM" id="MobiDB-lite"/>
    </source>
</evidence>
<sequence length="155" mass="17029">MESPMGHQEREHDRAGSRVQNRVAAIMAHTTRYAFKGQSRLAKDAGASEAAVSRLVNGCSHPSYRLVYAVTRALERALGRPLSPDEIVSYGGSYPTPSVCRLAGCPGCLPDEAYDEDERLRPEFQGVKPGDWSLPGLFLPATYLQPLIANQKEDR</sequence>
<keyword evidence="3" id="KW-1185">Reference proteome</keyword>
<dbReference type="EMBL" id="AP025739">
    <property type="protein sequence ID" value="BDI34147.1"/>
    <property type="molecule type" value="Genomic_DNA"/>
</dbReference>
<feature type="region of interest" description="Disordered" evidence="1">
    <location>
        <begin position="1"/>
        <end position="20"/>
    </location>
</feature>
<proteinExistence type="predicted"/>
<feature type="compositionally biased region" description="Basic and acidic residues" evidence="1">
    <location>
        <begin position="7"/>
        <end position="16"/>
    </location>
</feature>
<protein>
    <submittedName>
        <fullName evidence="2">Uncharacterized protein</fullName>
    </submittedName>
</protein>
<evidence type="ECO:0000313" key="3">
    <source>
        <dbReference type="Proteomes" id="UP000287394"/>
    </source>
</evidence>
<dbReference type="AlphaFoldDB" id="A0A402CWH2"/>
<accession>A0A402CWH2</accession>
<reference evidence="2 3" key="1">
    <citation type="journal article" date="2019" name="Int. J. Syst. Evol. Microbiol.">
        <title>Capsulimonas corticalis gen. nov., sp. nov., an aerobic capsulated bacterium, of a novel bacterial order, Capsulimonadales ord. nov., of the class Armatimonadia of the phylum Armatimonadetes.</title>
        <authorList>
            <person name="Li J."/>
            <person name="Kudo C."/>
            <person name="Tonouchi A."/>
        </authorList>
    </citation>
    <scope>NUCLEOTIDE SEQUENCE [LARGE SCALE GENOMIC DNA]</scope>
    <source>
        <strain evidence="2 3">AX-7</strain>
    </source>
</reference>